<dbReference type="EMBL" id="ACJW02000001">
    <property type="protein sequence ID" value="EEP69648.1"/>
    <property type="molecule type" value="Genomic_DNA"/>
</dbReference>
<keyword evidence="2" id="KW-1185">Reference proteome</keyword>
<dbReference type="AlphaFoldDB" id="C4GEN9"/>
<evidence type="ECO:0000313" key="1">
    <source>
        <dbReference type="EMBL" id="EEP69648.1"/>
    </source>
</evidence>
<protein>
    <submittedName>
        <fullName evidence="1">Uncharacterized protein</fullName>
    </submittedName>
</protein>
<proteinExistence type="predicted"/>
<organism evidence="1 2">
    <name type="scientific">Kingella oralis ATCC 51147</name>
    <dbReference type="NCBI Taxonomy" id="629741"/>
    <lineage>
        <taxon>Bacteria</taxon>
        <taxon>Pseudomonadati</taxon>
        <taxon>Pseudomonadota</taxon>
        <taxon>Betaproteobacteria</taxon>
        <taxon>Neisseriales</taxon>
        <taxon>Neisseriaceae</taxon>
        <taxon>Kingella</taxon>
    </lineage>
</organism>
<sequence>MCFHVDDHRLDKNLGGVKFSGCLNQGKTRNIILMGFLGVV</sequence>
<accession>C4GEN9</accession>
<name>C4GEN9_9NEIS</name>
<comment type="caution">
    <text evidence="1">The sequence shown here is derived from an EMBL/GenBank/DDBJ whole genome shotgun (WGS) entry which is preliminary data.</text>
</comment>
<evidence type="ECO:0000313" key="2">
    <source>
        <dbReference type="Proteomes" id="UP000003009"/>
    </source>
</evidence>
<dbReference type="HOGENOM" id="CLU_3290988_0_0_4"/>
<dbReference type="Proteomes" id="UP000003009">
    <property type="component" value="Unassembled WGS sequence"/>
</dbReference>
<gene>
    <name evidence="1" type="ORF">GCWU000324_00125</name>
</gene>
<reference evidence="1" key="1">
    <citation type="submission" date="2009-04" db="EMBL/GenBank/DDBJ databases">
        <authorList>
            <person name="Weinstock G."/>
            <person name="Sodergren E."/>
            <person name="Clifton S."/>
            <person name="Fulton L."/>
            <person name="Fulton B."/>
            <person name="Courtney L."/>
            <person name="Fronick C."/>
            <person name="Harrison M."/>
            <person name="Strong C."/>
            <person name="Farmer C."/>
            <person name="Delahaunty K."/>
            <person name="Markovic C."/>
            <person name="Hall O."/>
            <person name="Minx P."/>
            <person name="Tomlinson C."/>
            <person name="Mitreva M."/>
            <person name="Nelson J."/>
            <person name="Hou S."/>
            <person name="Wollam A."/>
            <person name="Pepin K.H."/>
            <person name="Johnson M."/>
            <person name="Bhonagiri V."/>
            <person name="Nash W.E."/>
            <person name="Warren W."/>
            <person name="Chinwalla A."/>
            <person name="Mardis E.R."/>
            <person name="Wilson R.K."/>
        </authorList>
    </citation>
    <scope>NUCLEOTIDE SEQUENCE [LARGE SCALE GENOMIC DNA]</scope>
    <source>
        <strain evidence="1">ATCC 51147</strain>
    </source>
</reference>